<evidence type="ECO:0000256" key="7">
    <source>
        <dbReference type="ARBA" id="ARBA00059688"/>
    </source>
</evidence>
<dbReference type="Pfam" id="PF21088">
    <property type="entry name" value="MS_channel_1st"/>
    <property type="match status" value="1"/>
</dbReference>
<evidence type="ECO:0000256" key="5">
    <source>
        <dbReference type="ARBA" id="ARBA00022989"/>
    </source>
</evidence>
<dbReference type="RefSeq" id="WP_060674608.1">
    <property type="nucleotide sequence ID" value="NZ_JBCNGU010000001.1"/>
</dbReference>
<keyword evidence="5 8" id="KW-1133">Transmembrane helix</keyword>
<dbReference type="SUPFAM" id="SSF82861">
    <property type="entry name" value="Mechanosensitive channel protein MscS (YggB), transmembrane region"/>
    <property type="match status" value="1"/>
</dbReference>
<reference evidence="12 13" key="1">
    <citation type="submission" date="2015-08" db="EMBL/GenBank/DDBJ databases">
        <title>Draft Genome Sequence of Bacillus vietnamensis UCD-SED5.</title>
        <authorList>
            <person name="Lee R.D."/>
            <person name="Jospin G."/>
            <person name="Lang J.M."/>
            <person name="Coil D.A."/>
            <person name="Eisen J.A."/>
        </authorList>
    </citation>
    <scope>NUCLEOTIDE SEQUENCE [LARGE SCALE GENOMIC DNA]</scope>
    <source>
        <strain evidence="12 13">UCD-SED5</strain>
    </source>
</reference>
<keyword evidence="4 8" id="KW-0812">Transmembrane</keyword>
<accession>A0A0P6WNQ0</accession>
<evidence type="ECO:0000256" key="2">
    <source>
        <dbReference type="ARBA" id="ARBA00008017"/>
    </source>
</evidence>
<dbReference type="PATRIC" id="fig|218284.4.peg.2506"/>
<dbReference type="InterPro" id="IPR049278">
    <property type="entry name" value="MS_channel_C"/>
</dbReference>
<proteinExistence type="inferred from homology"/>
<dbReference type="Gene3D" id="3.30.70.100">
    <property type="match status" value="1"/>
</dbReference>
<name>A0A0P6WNQ0_9BACI</name>
<keyword evidence="6 8" id="KW-0472">Membrane</keyword>
<feature type="transmembrane region" description="Helical" evidence="8">
    <location>
        <begin position="80"/>
        <end position="101"/>
    </location>
</feature>
<evidence type="ECO:0000256" key="1">
    <source>
        <dbReference type="ARBA" id="ARBA00004651"/>
    </source>
</evidence>
<dbReference type="InterPro" id="IPR045276">
    <property type="entry name" value="YbiO_bact"/>
</dbReference>
<gene>
    <name evidence="12" type="ORF">AM506_19785</name>
</gene>
<comment type="subcellular location">
    <subcellularLocation>
        <location evidence="1">Cell membrane</location>
        <topology evidence="1">Multi-pass membrane protein</topology>
    </subcellularLocation>
</comment>
<dbReference type="InterPro" id="IPR006685">
    <property type="entry name" value="MscS_channel_2nd"/>
</dbReference>
<comment type="similarity">
    <text evidence="2">Belongs to the MscS (TC 1.A.23) family.</text>
</comment>
<evidence type="ECO:0000256" key="8">
    <source>
        <dbReference type="SAM" id="Phobius"/>
    </source>
</evidence>
<dbReference type="SUPFAM" id="SSF82689">
    <property type="entry name" value="Mechanosensitive channel protein MscS (YggB), C-terminal domain"/>
    <property type="match status" value="1"/>
</dbReference>
<comment type="caution">
    <text evidence="12">The sequence shown here is derived from an EMBL/GenBank/DDBJ whole genome shotgun (WGS) entry which is preliminary data.</text>
</comment>
<evidence type="ECO:0000313" key="13">
    <source>
        <dbReference type="Proteomes" id="UP000050398"/>
    </source>
</evidence>
<dbReference type="EMBL" id="LIXZ01000024">
    <property type="protein sequence ID" value="KPL57868.1"/>
    <property type="molecule type" value="Genomic_DNA"/>
</dbReference>
<evidence type="ECO:0000256" key="4">
    <source>
        <dbReference type="ARBA" id="ARBA00022692"/>
    </source>
</evidence>
<dbReference type="GO" id="GO:0005886">
    <property type="term" value="C:plasma membrane"/>
    <property type="evidence" value="ECO:0007669"/>
    <property type="project" value="UniProtKB-SubCell"/>
</dbReference>
<dbReference type="GO" id="GO:0008381">
    <property type="term" value="F:mechanosensitive monoatomic ion channel activity"/>
    <property type="evidence" value="ECO:0007669"/>
    <property type="project" value="InterPro"/>
</dbReference>
<dbReference type="eggNOG" id="COG0668">
    <property type="taxonomic scope" value="Bacteria"/>
</dbReference>
<feature type="transmembrane region" description="Helical" evidence="8">
    <location>
        <begin position="107"/>
        <end position="127"/>
    </location>
</feature>
<dbReference type="OrthoDB" id="9809206at2"/>
<dbReference type="Gene3D" id="1.10.287.1260">
    <property type="match status" value="1"/>
</dbReference>
<dbReference type="FunFam" id="2.30.30.60:FF:000001">
    <property type="entry name" value="MscS Mechanosensitive ion channel"/>
    <property type="match status" value="1"/>
</dbReference>
<evidence type="ECO:0000259" key="10">
    <source>
        <dbReference type="Pfam" id="PF21082"/>
    </source>
</evidence>
<protein>
    <submittedName>
        <fullName evidence="12">Mechanosensitive ion channel protein MscS</fullName>
    </submittedName>
</protein>
<dbReference type="InterPro" id="IPR011014">
    <property type="entry name" value="MscS_channel_TM-2"/>
</dbReference>
<keyword evidence="3" id="KW-1003">Cell membrane</keyword>
<dbReference type="Pfam" id="PF21082">
    <property type="entry name" value="MS_channel_3rd"/>
    <property type="match status" value="1"/>
</dbReference>
<evidence type="ECO:0000256" key="6">
    <source>
        <dbReference type="ARBA" id="ARBA00023136"/>
    </source>
</evidence>
<evidence type="ECO:0000313" key="12">
    <source>
        <dbReference type="EMBL" id="KPL57868.1"/>
    </source>
</evidence>
<dbReference type="PANTHER" id="PTHR30460:SF0">
    <property type="entry name" value="MODERATE CONDUCTANCE MECHANOSENSITIVE CHANNEL YBIO"/>
    <property type="match status" value="1"/>
</dbReference>
<dbReference type="Pfam" id="PF00924">
    <property type="entry name" value="MS_channel_2nd"/>
    <property type="match status" value="1"/>
</dbReference>
<sequence length="309" mass="34879">MSANDTKAKIDDTIDKTAEKLIDNEMWMSLGTGVLKIVAIMVITYIALRLGRSAIRNVFKVRSRSPLKFTERREATLSKLLENVLTYVIYFISLMTILSTLDIDVKGLIAGAGIVGLAVGFGAQNLVRDIITGFFIIFEDQFSVGDYVRIGSAEGTVEEIGLRTTKIKSWTGELHIFPNGNITEVTNFSIHNSIAVVDVSIAYEENIEEAEKVMQELLLSLPQKYEDLVNPPELLGVQTLGASDVVIRIVAETVPMRHWYMARMIRKEVKLCLDSHGIEIPFPRMVMYSRKDEEELHPREEKQRRLESE</sequence>
<feature type="domain" description="Mechanosensitive ion channel transmembrane helices 2/3" evidence="11">
    <location>
        <begin position="83"/>
        <end position="124"/>
    </location>
</feature>
<dbReference type="InterPro" id="IPR011066">
    <property type="entry name" value="MscS_channel_C_sf"/>
</dbReference>
<dbReference type="AlphaFoldDB" id="A0A0P6WNQ0"/>
<evidence type="ECO:0000256" key="3">
    <source>
        <dbReference type="ARBA" id="ARBA00022475"/>
    </source>
</evidence>
<dbReference type="PANTHER" id="PTHR30460">
    <property type="entry name" value="MODERATE CONDUCTANCE MECHANOSENSITIVE CHANNEL YBIO"/>
    <property type="match status" value="1"/>
</dbReference>
<feature type="transmembrane region" description="Helical" evidence="8">
    <location>
        <begin position="26"/>
        <end position="48"/>
    </location>
</feature>
<dbReference type="InterPro" id="IPR049142">
    <property type="entry name" value="MS_channel_1st"/>
</dbReference>
<evidence type="ECO:0000259" key="11">
    <source>
        <dbReference type="Pfam" id="PF21088"/>
    </source>
</evidence>
<evidence type="ECO:0000259" key="9">
    <source>
        <dbReference type="Pfam" id="PF00924"/>
    </source>
</evidence>
<comment type="function">
    <text evidence="7">May play a role in resistance to osmotic downshock.</text>
</comment>
<dbReference type="Gene3D" id="2.30.30.60">
    <property type="match status" value="1"/>
</dbReference>
<feature type="domain" description="Mechanosensitive ion channel MscS" evidence="9">
    <location>
        <begin position="125"/>
        <end position="189"/>
    </location>
</feature>
<dbReference type="InterPro" id="IPR023408">
    <property type="entry name" value="MscS_beta-dom_sf"/>
</dbReference>
<organism evidence="12 13">
    <name type="scientific">Rossellomorea vietnamensis</name>
    <dbReference type="NCBI Taxonomy" id="218284"/>
    <lineage>
        <taxon>Bacteria</taxon>
        <taxon>Bacillati</taxon>
        <taxon>Bacillota</taxon>
        <taxon>Bacilli</taxon>
        <taxon>Bacillales</taxon>
        <taxon>Bacillaceae</taxon>
        <taxon>Rossellomorea</taxon>
    </lineage>
</organism>
<dbReference type="FunFam" id="1.10.287.1260:FF:000005">
    <property type="entry name" value="Mechanosensitive ion channel family protein"/>
    <property type="match status" value="1"/>
</dbReference>
<dbReference type="Proteomes" id="UP000050398">
    <property type="component" value="Unassembled WGS sequence"/>
</dbReference>
<dbReference type="InterPro" id="IPR010920">
    <property type="entry name" value="LSM_dom_sf"/>
</dbReference>
<feature type="domain" description="Mechanosensitive ion channel MscS C-terminal" evidence="10">
    <location>
        <begin position="196"/>
        <end position="280"/>
    </location>
</feature>
<dbReference type="SUPFAM" id="SSF50182">
    <property type="entry name" value="Sm-like ribonucleoproteins"/>
    <property type="match status" value="1"/>
</dbReference>